<dbReference type="GO" id="GO:0005886">
    <property type="term" value="C:plasma membrane"/>
    <property type="evidence" value="ECO:0007669"/>
    <property type="project" value="UniProtKB-SubCell"/>
</dbReference>
<dbReference type="OrthoDB" id="296386at2759"/>
<feature type="transmembrane region" description="Helical" evidence="8">
    <location>
        <begin position="362"/>
        <end position="384"/>
    </location>
</feature>
<evidence type="ECO:0000259" key="11">
    <source>
        <dbReference type="Pfam" id="PF16178"/>
    </source>
</evidence>
<evidence type="ECO:0000313" key="13">
    <source>
        <dbReference type="Proteomes" id="UP001152888"/>
    </source>
</evidence>
<dbReference type="Proteomes" id="UP001152888">
    <property type="component" value="Unassembled WGS sequence"/>
</dbReference>
<evidence type="ECO:0000256" key="6">
    <source>
        <dbReference type="ARBA" id="ARBA00023136"/>
    </source>
</evidence>
<feature type="region of interest" description="Disordered" evidence="9">
    <location>
        <begin position="771"/>
        <end position="796"/>
    </location>
</feature>
<dbReference type="GO" id="GO:0046983">
    <property type="term" value="F:protein dimerization activity"/>
    <property type="evidence" value="ECO:0007669"/>
    <property type="project" value="InterPro"/>
</dbReference>
<keyword evidence="4 8" id="KW-0812">Transmembrane</keyword>
<keyword evidence="5 8" id="KW-1133">Transmembrane helix</keyword>
<evidence type="ECO:0000256" key="8">
    <source>
        <dbReference type="RuleBase" id="RU280814"/>
    </source>
</evidence>
<feature type="transmembrane region" description="Helical" evidence="8">
    <location>
        <begin position="219"/>
        <end position="239"/>
    </location>
</feature>
<evidence type="ECO:0000256" key="9">
    <source>
        <dbReference type="SAM" id="MobiDB-lite"/>
    </source>
</evidence>
<evidence type="ECO:0000256" key="5">
    <source>
        <dbReference type="ARBA" id="ARBA00022989"/>
    </source>
</evidence>
<keyword evidence="13" id="KW-1185">Reference proteome</keyword>
<dbReference type="AlphaFoldDB" id="A0A9P0NUZ4"/>
<protein>
    <recommendedName>
        <fullName evidence="8">Anoctamin</fullName>
    </recommendedName>
</protein>
<dbReference type="InterPro" id="IPR007632">
    <property type="entry name" value="Anoctamin"/>
</dbReference>
<proteinExistence type="inferred from homology"/>
<accession>A0A9P0NUZ4</accession>
<name>A0A9P0NUZ4_ACAOB</name>
<feature type="transmembrane region" description="Helical" evidence="8">
    <location>
        <begin position="722"/>
        <end position="743"/>
    </location>
</feature>
<dbReference type="InterPro" id="IPR032394">
    <property type="entry name" value="Anoct_dimer"/>
</dbReference>
<dbReference type="InterPro" id="IPR049452">
    <property type="entry name" value="Anoctamin_TM"/>
</dbReference>
<keyword evidence="3" id="KW-1003">Cell membrane</keyword>
<comment type="subcellular location">
    <subcellularLocation>
        <location evidence="1">Cell membrane</location>
        <topology evidence="1">Multi-pass membrane protein</topology>
    </subcellularLocation>
    <subcellularLocation>
        <location evidence="8">Membrane</location>
        <topology evidence="8">Multi-pass membrane protein</topology>
    </subcellularLocation>
</comment>
<evidence type="ECO:0000256" key="3">
    <source>
        <dbReference type="ARBA" id="ARBA00022475"/>
    </source>
</evidence>
<feature type="transmembrane region" description="Helical" evidence="8">
    <location>
        <begin position="404"/>
        <end position="422"/>
    </location>
</feature>
<feature type="transmembrane region" description="Helical" evidence="8">
    <location>
        <begin position="448"/>
        <end position="469"/>
    </location>
</feature>
<gene>
    <name evidence="12" type="ORF">ACAOBT_LOCUS215</name>
</gene>
<evidence type="ECO:0000256" key="7">
    <source>
        <dbReference type="ARBA" id="ARBA00023180"/>
    </source>
</evidence>
<organism evidence="12 13">
    <name type="scientific">Acanthoscelides obtectus</name>
    <name type="common">Bean weevil</name>
    <name type="synonym">Bruchus obtectus</name>
    <dbReference type="NCBI Taxonomy" id="200917"/>
    <lineage>
        <taxon>Eukaryota</taxon>
        <taxon>Metazoa</taxon>
        <taxon>Ecdysozoa</taxon>
        <taxon>Arthropoda</taxon>
        <taxon>Hexapoda</taxon>
        <taxon>Insecta</taxon>
        <taxon>Pterygota</taxon>
        <taxon>Neoptera</taxon>
        <taxon>Endopterygota</taxon>
        <taxon>Coleoptera</taxon>
        <taxon>Polyphaga</taxon>
        <taxon>Cucujiformia</taxon>
        <taxon>Chrysomeloidea</taxon>
        <taxon>Chrysomelidae</taxon>
        <taxon>Bruchinae</taxon>
        <taxon>Bruchini</taxon>
        <taxon>Acanthoscelides</taxon>
    </lineage>
</organism>
<reference evidence="12" key="1">
    <citation type="submission" date="2022-03" db="EMBL/GenBank/DDBJ databases">
        <authorList>
            <person name="Sayadi A."/>
        </authorList>
    </citation>
    <scope>NUCLEOTIDE SEQUENCE</scope>
</reference>
<feature type="transmembrane region" description="Helical" evidence="8">
    <location>
        <begin position="288"/>
        <end position="308"/>
    </location>
</feature>
<dbReference type="GO" id="GO:0005254">
    <property type="term" value="F:chloride channel activity"/>
    <property type="evidence" value="ECO:0007669"/>
    <property type="project" value="TreeGrafter"/>
</dbReference>
<dbReference type="PANTHER" id="PTHR12308:SF84">
    <property type="entry name" value="ANOCTAMIN"/>
    <property type="match status" value="1"/>
</dbReference>
<evidence type="ECO:0000259" key="10">
    <source>
        <dbReference type="Pfam" id="PF04547"/>
    </source>
</evidence>
<dbReference type="EMBL" id="CAKOFQ010006652">
    <property type="protein sequence ID" value="CAH1953764.1"/>
    <property type="molecule type" value="Genomic_DNA"/>
</dbReference>
<dbReference type="Pfam" id="PF04547">
    <property type="entry name" value="Anoctamin"/>
    <property type="match status" value="1"/>
</dbReference>
<keyword evidence="6 8" id="KW-0472">Membrane</keyword>
<feature type="compositionally biased region" description="Basic and acidic residues" evidence="9">
    <location>
        <begin position="771"/>
        <end position="793"/>
    </location>
</feature>
<comment type="caution">
    <text evidence="12">The sequence shown here is derived from an EMBL/GenBank/DDBJ whole genome shotgun (WGS) entry which is preliminary data.</text>
</comment>
<feature type="transmembrane region" description="Helical" evidence="8">
    <location>
        <begin position="612"/>
        <end position="632"/>
    </location>
</feature>
<evidence type="ECO:0000313" key="12">
    <source>
        <dbReference type="EMBL" id="CAH1953764.1"/>
    </source>
</evidence>
<dbReference type="Pfam" id="PF16178">
    <property type="entry name" value="Anoct_dimer"/>
    <property type="match status" value="1"/>
</dbReference>
<evidence type="ECO:0000256" key="1">
    <source>
        <dbReference type="ARBA" id="ARBA00004651"/>
    </source>
</evidence>
<evidence type="ECO:0000256" key="2">
    <source>
        <dbReference type="ARBA" id="ARBA00009671"/>
    </source>
</evidence>
<feature type="domain" description="Anoctamin dimerisation" evidence="11">
    <location>
        <begin position="103"/>
        <end position="197"/>
    </location>
</feature>
<feature type="domain" description="Anoctamin transmembrane" evidence="10">
    <location>
        <begin position="201"/>
        <end position="754"/>
    </location>
</feature>
<evidence type="ECO:0000256" key="4">
    <source>
        <dbReference type="ARBA" id="ARBA00022692"/>
    </source>
</evidence>
<sequence length="815" mass="95855">MAKHKKKRPKHGCYFRDGKRMAYFCLVYIEEVESFLETLKKNLQGLGFHIEVHDGKKTDKKFMLLHVPDDILLDLSEAYDIGVAEKKLGLDGRRWTHNIFHTPLSHMYMSETKKGNLTSCAKIMIIQKVLESIQFGSETHARSVYRMIEMNLLDTVFPLHDGYPIDETMKLPDKYLNDRQLLTKYWANFSMWYKSVPTDAIERYYGPEIAYYFAWVHNFNLMLIIPSIMGLLVVIFGIATAHQSVAVHDFIEKNWMFCARCFRYRDCKFHQLKSYYKLFFWNYVFDNYITVTYTIIMSVWGTVGMNLWKREWHILQVKWGVTFDDDEIGARSAYIDRVMKKYDPRTKKIEAYVPRIENVMRMVFSISICLVMISVVILAVVGVITTKLLLKMALTEYLHDSTTTFVMIVGCILQVCFIKGFGEIYENLSIRLTDIENPKHQRDYDSSVLYKGYLLAFANNYAPFFYIAFVKGINFSQPGTNNFFIQQDNCQPSTCIGDLATNLFFIITFKRLVGNLLVLFKPPLKKIFKTLLFFKKKQIAEERLPQYETEYNLLPTNRYLLTSEFCEMVINYGFVSLFFAACPFASFFILLNNLMEQRLDAYKINVRFRRPLPRNVSGIGAWDGVILGITYLSTATNAFLIGITGDVVSYASYAINQWEQHYRYRSYANYTMSRFKTEDFDFYRKVNNTPEYCYYRGMRLGPEDEKKYSIDGPYWEDVTWRLITIFVFEHFVLMFNSVLGFIIPDYPKCVKDQLNLDRQLAKEAKLLMLKEEREESGQPDEWERYDKRPDFSKGEGPIRPSLLNVKNQWNEHILI</sequence>
<dbReference type="PANTHER" id="PTHR12308">
    <property type="entry name" value="ANOCTAMIN"/>
    <property type="match status" value="1"/>
</dbReference>
<keyword evidence="7" id="KW-0325">Glycoprotein</keyword>
<feature type="transmembrane region" description="Helical" evidence="8">
    <location>
        <begin position="569"/>
        <end position="591"/>
    </location>
</feature>
<comment type="similarity">
    <text evidence="2 8">Belongs to the anoctamin family.</text>
</comment>